<accession>A0AAX3EAD2</accession>
<evidence type="ECO:0000259" key="2">
    <source>
        <dbReference type="Pfam" id="PF10137"/>
    </source>
</evidence>
<dbReference type="InterPro" id="IPR019302">
    <property type="entry name" value="CAP12/PCTIR_TIR_dom"/>
</dbReference>
<dbReference type="KEGG" id="msum:OH143_02930"/>
<feature type="domain" description="CD-NTase-associated protein 12/Pycsar effector protein TIR" evidence="2">
    <location>
        <begin position="156"/>
        <end position="299"/>
    </location>
</feature>
<organism evidence="3 4">
    <name type="scientific">Methanoculleus submarinus</name>
    <dbReference type="NCBI Taxonomy" id="204050"/>
    <lineage>
        <taxon>Archaea</taxon>
        <taxon>Methanobacteriati</taxon>
        <taxon>Methanobacteriota</taxon>
        <taxon>Stenosarchaea group</taxon>
        <taxon>Methanomicrobia</taxon>
        <taxon>Methanomicrobiales</taxon>
        <taxon>Methanomicrobiaceae</taxon>
        <taxon>Methanoculleus</taxon>
    </lineage>
</organism>
<keyword evidence="4" id="KW-1185">Reference proteome</keyword>
<protein>
    <submittedName>
        <fullName evidence="3">Nucleotide-binding protein</fullName>
    </submittedName>
</protein>
<gene>
    <name evidence="3" type="ORF">OH143_02930</name>
</gene>
<sequence>MIFDLKELVADKGNRMADSRKFSSEELRALSENLREQRNTAEKLLKDRHGEDFNRPLAKQFVRDLFGGATCGIEDAEVREWYNETLALVDHVFGTQNLYVRRFIKLQKEHDVDIFGFNSFSTGRLLKDSFNILEDCIKQLEMKINITSKPKKQDRRVFIVHGHNEQTKDEVEKFLTKYSLEPIILHKQANLGKTIIEKVEHYSNSVRFAIILLTGDDIGAKKNTPHNPPSFQTKKGTLIANDQWKNAILDNLKKRARQNVIFEFGYFVGLLGRENVIILYEDGVELPSDTQGLLYISLNSDWQNQLVNEIKAVGIDC</sequence>
<dbReference type="Proteomes" id="UP001156196">
    <property type="component" value="Chromosome"/>
</dbReference>
<evidence type="ECO:0000256" key="1">
    <source>
        <dbReference type="SAM" id="Coils"/>
    </source>
</evidence>
<evidence type="ECO:0000313" key="4">
    <source>
        <dbReference type="Proteomes" id="UP001156196"/>
    </source>
</evidence>
<dbReference type="EMBL" id="CP109831">
    <property type="protein sequence ID" value="UYU19062.1"/>
    <property type="molecule type" value="Genomic_DNA"/>
</dbReference>
<dbReference type="GO" id="GO:0050135">
    <property type="term" value="F:NADP+ nucleosidase activity"/>
    <property type="evidence" value="ECO:0007669"/>
    <property type="project" value="InterPro"/>
</dbReference>
<proteinExistence type="predicted"/>
<evidence type="ECO:0000313" key="3">
    <source>
        <dbReference type="EMBL" id="UYU19062.1"/>
    </source>
</evidence>
<keyword evidence="1" id="KW-0175">Coiled coil</keyword>
<dbReference type="AlphaFoldDB" id="A0AAX3EAD2"/>
<name>A0AAX3EAD2_9EURY</name>
<reference evidence="3" key="1">
    <citation type="submission" date="2022-10" db="EMBL/GenBank/DDBJ databases">
        <title>Complete genome of Methanoculleus submarinus DSM 15122.</title>
        <authorList>
            <person name="Chen S.-C."/>
            <person name="Lai S.-J."/>
            <person name="You Y.-T."/>
        </authorList>
    </citation>
    <scope>NUCLEOTIDE SEQUENCE</scope>
    <source>
        <strain evidence="3">DSM 15122</strain>
    </source>
</reference>
<dbReference type="GeneID" id="4847802"/>
<dbReference type="RefSeq" id="WP_222702444.1">
    <property type="nucleotide sequence ID" value="NZ_CP109831.1"/>
</dbReference>
<dbReference type="Pfam" id="PF10137">
    <property type="entry name" value="CAP12-PCTIR_TIR"/>
    <property type="match status" value="1"/>
</dbReference>
<feature type="coiled-coil region" evidence="1">
    <location>
        <begin position="20"/>
        <end position="47"/>
    </location>
</feature>